<dbReference type="PANTHER" id="PTHR10030">
    <property type="entry name" value="ALPHA-L-FUCOSIDASE"/>
    <property type="match status" value="1"/>
</dbReference>
<comment type="similarity">
    <text evidence="2">Belongs to the glycosyl hydrolase 29 family.</text>
</comment>
<evidence type="ECO:0000259" key="7">
    <source>
        <dbReference type="Pfam" id="PF01120"/>
    </source>
</evidence>
<evidence type="ECO:0000256" key="4">
    <source>
        <dbReference type="ARBA" id="ARBA00022729"/>
    </source>
</evidence>
<dbReference type="GO" id="GO:0005764">
    <property type="term" value="C:lysosome"/>
    <property type="evidence" value="ECO:0007669"/>
    <property type="project" value="TreeGrafter"/>
</dbReference>
<dbReference type="GO" id="GO:0004560">
    <property type="term" value="F:alpha-L-fucosidase activity"/>
    <property type="evidence" value="ECO:0007669"/>
    <property type="project" value="InterPro"/>
</dbReference>
<evidence type="ECO:0000256" key="6">
    <source>
        <dbReference type="ARBA" id="ARBA00023295"/>
    </source>
</evidence>
<feature type="domain" description="Glycoside hydrolase family 29 N-terminal" evidence="7">
    <location>
        <begin position="7"/>
        <end position="314"/>
    </location>
</feature>
<evidence type="ECO:0000256" key="5">
    <source>
        <dbReference type="ARBA" id="ARBA00022801"/>
    </source>
</evidence>
<evidence type="ECO:0000256" key="2">
    <source>
        <dbReference type="ARBA" id="ARBA00007951"/>
    </source>
</evidence>
<reference evidence="9" key="1">
    <citation type="submission" date="2018-09" db="EMBL/GenBank/DDBJ databases">
        <title>Chryseolinea sp. KIS68-18 isolated from soil.</title>
        <authorList>
            <person name="Weon H.-Y."/>
            <person name="Kwon S.-W."/>
            <person name="Lee S.A."/>
        </authorList>
    </citation>
    <scope>NUCLEOTIDE SEQUENCE [LARGE SCALE GENOMIC DNA]</scope>
    <source>
        <strain evidence="9">KIS68-18</strain>
    </source>
</reference>
<evidence type="ECO:0000256" key="3">
    <source>
        <dbReference type="ARBA" id="ARBA00012662"/>
    </source>
</evidence>
<dbReference type="InterPro" id="IPR013780">
    <property type="entry name" value="Glyco_hydro_b"/>
</dbReference>
<dbReference type="SMART" id="SM00812">
    <property type="entry name" value="Alpha_L_fucos"/>
    <property type="match status" value="1"/>
</dbReference>
<dbReference type="Proteomes" id="UP000266183">
    <property type="component" value="Chromosome"/>
</dbReference>
<dbReference type="Gene3D" id="3.20.20.80">
    <property type="entry name" value="Glycosidases"/>
    <property type="match status" value="1"/>
</dbReference>
<organism evidence="8 9">
    <name type="scientific">Chryseolinea soli</name>
    <dbReference type="NCBI Taxonomy" id="2321403"/>
    <lineage>
        <taxon>Bacteria</taxon>
        <taxon>Pseudomonadati</taxon>
        <taxon>Bacteroidota</taxon>
        <taxon>Cytophagia</taxon>
        <taxon>Cytophagales</taxon>
        <taxon>Fulvivirgaceae</taxon>
        <taxon>Chryseolinea</taxon>
    </lineage>
</organism>
<dbReference type="AlphaFoldDB" id="A0A385SYC9"/>
<dbReference type="InterPro" id="IPR016286">
    <property type="entry name" value="FUC_metazoa-typ"/>
</dbReference>
<accession>A0A385SYC9</accession>
<evidence type="ECO:0000256" key="1">
    <source>
        <dbReference type="ARBA" id="ARBA00004071"/>
    </source>
</evidence>
<comment type="function">
    <text evidence="1">Alpha-L-fucosidase is responsible for hydrolyzing the alpha-1,6-linked fucose joined to the reducing-end N-acetylglucosamine of the carbohydrate moieties of glycoproteins.</text>
</comment>
<evidence type="ECO:0000313" key="8">
    <source>
        <dbReference type="EMBL" id="AYB35676.1"/>
    </source>
</evidence>
<dbReference type="InterPro" id="IPR057739">
    <property type="entry name" value="Glyco_hydro_29_N"/>
</dbReference>
<sequence>MPKPSAQAVAEWQHQKFSMFIHFGLFSLPGGVWKNERVTKGYSEQIRAHGKITKEEFHALAKTFNPEKWNPDSVASLAKQAGMKSIVITSKHHDGFAMFHTKFSDFNIVDATPYKHDVIKELAEACRKQGLKFGVYFSLIDWDFPGAMPISEHNSDSIPPKHHQLNLNQVEELVTQYGPLSEIWFDMGKPTLQQSQELAAMVRKHQPDCLLSGRLWNDQGDFAVMGDNASPDFRMGTLWQTPASMFDETWGYRSWQVRGDAKEKAKEKLTSLIKVVSAGGNYLLNIGPMGDGGIVPFEREVLLTMGSWFKQNGEAVYGTTASLLPEQTWGVLTSKPGKEYLFPLNGPVDGKLVLKGLQSKVTKAYRLSDKSKSLPVGQEHGEWKIDAGSLKSKALADVIALEYEGDLQYTPSKTLAAAADGSYALTSDDAVSYHSYSGHDYNSTKATRIKLEWFISQAPDGQYTLALQRLPTGQEATVKITVNGEATEAVLKGFAAQDSAAHITTPLLHFTLTTKAITQVEVTLADQSNPHKDLGLDGLVLRMKKD</sequence>
<dbReference type="PRINTS" id="PR00741">
    <property type="entry name" value="GLHYDRLASE29"/>
</dbReference>
<gene>
    <name evidence="8" type="ORF">D4L85_24005</name>
</gene>
<dbReference type="InterPro" id="IPR000933">
    <property type="entry name" value="Glyco_hydro_29"/>
</dbReference>
<keyword evidence="5" id="KW-0378">Hydrolase</keyword>
<dbReference type="GO" id="GO:0006004">
    <property type="term" value="P:fucose metabolic process"/>
    <property type="evidence" value="ECO:0007669"/>
    <property type="project" value="InterPro"/>
</dbReference>
<dbReference type="GO" id="GO:0016139">
    <property type="term" value="P:glycoside catabolic process"/>
    <property type="evidence" value="ECO:0007669"/>
    <property type="project" value="TreeGrafter"/>
</dbReference>
<evidence type="ECO:0000313" key="9">
    <source>
        <dbReference type="Proteomes" id="UP000266183"/>
    </source>
</evidence>
<dbReference type="EC" id="3.2.1.51" evidence="3"/>
<dbReference type="EMBL" id="CP032382">
    <property type="protein sequence ID" value="AYB35676.1"/>
    <property type="molecule type" value="Genomic_DNA"/>
</dbReference>
<dbReference type="Gene3D" id="2.60.40.1180">
    <property type="entry name" value="Golgi alpha-mannosidase II"/>
    <property type="match status" value="1"/>
</dbReference>
<name>A0A385SYC9_9BACT</name>
<dbReference type="OrthoDB" id="974797at2"/>
<dbReference type="SUPFAM" id="SSF51445">
    <property type="entry name" value="(Trans)glycosidases"/>
    <property type="match status" value="1"/>
</dbReference>
<keyword evidence="4" id="KW-0732">Signal</keyword>
<dbReference type="InterPro" id="IPR017853">
    <property type="entry name" value="GH"/>
</dbReference>
<protein>
    <recommendedName>
        <fullName evidence="3">alpha-L-fucosidase</fullName>
        <ecNumber evidence="3">3.2.1.51</ecNumber>
    </recommendedName>
</protein>
<dbReference type="KEGG" id="chk:D4L85_24005"/>
<keyword evidence="9" id="KW-1185">Reference proteome</keyword>
<keyword evidence="6" id="KW-0326">Glycosidase</keyword>
<dbReference type="Pfam" id="PF01120">
    <property type="entry name" value="Alpha_L_fucos"/>
    <property type="match status" value="1"/>
</dbReference>
<proteinExistence type="inferred from homology"/>
<dbReference type="PANTHER" id="PTHR10030:SF37">
    <property type="entry name" value="ALPHA-L-FUCOSIDASE-RELATED"/>
    <property type="match status" value="1"/>
</dbReference>